<dbReference type="GeneID" id="94426070"/>
<name>A0A2C6KT45_9APIC</name>
<dbReference type="RefSeq" id="XP_067925156.1">
    <property type="nucleotide sequence ID" value="XM_068062859.1"/>
</dbReference>
<reference evidence="1 2" key="1">
    <citation type="journal article" date="2017" name="Int. J. Parasitol.">
        <title>The genome of the protozoan parasite Cystoisospora suis and a reverse vaccinology approach to identify vaccine candidates.</title>
        <authorList>
            <person name="Palmieri N."/>
            <person name="Shrestha A."/>
            <person name="Ruttkowski B."/>
            <person name="Beck T."/>
            <person name="Vogl C."/>
            <person name="Tomley F."/>
            <person name="Blake D.P."/>
            <person name="Joachim A."/>
        </authorList>
    </citation>
    <scope>NUCLEOTIDE SEQUENCE [LARGE SCALE GENOMIC DNA]</scope>
    <source>
        <strain evidence="1 2">Wien I</strain>
    </source>
</reference>
<sequence>MAEGPHRNANGAVTLLLERTRSCRRDVRLTCPLCDGTPLRTLTGDLSVRGLLCDIRSVLPTGSVYSSGRAAAANMSDRHALQETSYCRKLGC</sequence>
<gene>
    <name evidence="1" type="ORF">CSUI_002659</name>
</gene>
<organism evidence="1 2">
    <name type="scientific">Cystoisospora suis</name>
    <dbReference type="NCBI Taxonomy" id="483139"/>
    <lineage>
        <taxon>Eukaryota</taxon>
        <taxon>Sar</taxon>
        <taxon>Alveolata</taxon>
        <taxon>Apicomplexa</taxon>
        <taxon>Conoidasida</taxon>
        <taxon>Coccidia</taxon>
        <taxon>Eucoccidiorida</taxon>
        <taxon>Eimeriorina</taxon>
        <taxon>Sarcocystidae</taxon>
        <taxon>Cystoisospora</taxon>
    </lineage>
</organism>
<dbReference type="Proteomes" id="UP000221165">
    <property type="component" value="Unassembled WGS sequence"/>
</dbReference>
<dbReference type="VEuPathDB" id="ToxoDB:CSUI_002659"/>
<accession>A0A2C6KT45</accession>
<evidence type="ECO:0000313" key="1">
    <source>
        <dbReference type="EMBL" id="PHJ23480.1"/>
    </source>
</evidence>
<dbReference type="AlphaFoldDB" id="A0A2C6KT45"/>
<dbReference type="EMBL" id="MIGC01001099">
    <property type="protein sequence ID" value="PHJ23480.1"/>
    <property type="molecule type" value="Genomic_DNA"/>
</dbReference>
<keyword evidence="2" id="KW-1185">Reference proteome</keyword>
<evidence type="ECO:0000313" key="2">
    <source>
        <dbReference type="Proteomes" id="UP000221165"/>
    </source>
</evidence>
<protein>
    <submittedName>
        <fullName evidence="1">Uncharacterized protein</fullName>
    </submittedName>
</protein>
<proteinExistence type="predicted"/>
<comment type="caution">
    <text evidence="1">The sequence shown here is derived from an EMBL/GenBank/DDBJ whole genome shotgun (WGS) entry which is preliminary data.</text>
</comment>